<sequence>MIFTSSIVLSIFICASQLLQSNGQLSVDPEVRAQLEARVMSSMSLRELEEMVEKDERVVNIPKKFILIPKASSPDGRYGPEEMDGKAYIIHEKPKKYPKKFVSERMSYGLAADADNGFHKRSSYEPRSYFKPSYKFESSFKFDEEIPALFGIADMQSAASSPVKNFYESLVQKMMGNSQLEFAKDPLAILEAAASEGVPSYKPRFDYDSYKKDSTETKLNGKKYWKDAPERRDETVDENGCRTVVKKIMDPEDDKKSSDGKAKSVIITKECEYPNVDGPDAKVSEIQSESLSLDSDASEYDSPTYKSSRPSELDMEPAKALDPVAPDYIDTMLDTHFRSFPGFNNPITSFKGYQDRFKIRSPIGFKDIKPTVNVRSYEYTHPQSGFENGRESSASNVRNESPTAYERQYHFDRPEEKNRNSEADYSSSKVAAPKVHEHHYHYDYPEKKSRKSDFDEEKDRQGEDKYTEKKDPKMIKKSFAYYRKDNPKEDPNDHQYAEEFAQGNYRSFSSDYDSERDGPQKKA</sequence>
<feature type="compositionally biased region" description="Polar residues" evidence="1">
    <location>
        <begin position="381"/>
        <end position="402"/>
    </location>
</feature>
<feature type="region of interest" description="Disordered" evidence="1">
    <location>
        <begin position="381"/>
        <end position="523"/>
    </location>
</feature>
<name>A0AAV6VV56_9ARAC</name>
<feature type="compositionally biased region" description="Basic and acidic residues" evidence="1">
    <location>
        <begin position="482"/>
        <end position="497"/>
    </location>
</feature>
<evidence type="ECO:0000313" key="3">
    <source>
        <dbReference type="EMBL" id="KAG8199985.1"/>
    </source>
</evidence>
<organism evidence="3 4">
    <name type="scientific">Oedothorax gibbosus</name>
    <dbReference type="NCBI Taxonomy" id="931172"/>
    <lineage>
        <taxon>Eukaryota</taxon>
        <taxon>Metazoa</taxon>
        <taxon>Ecdysozoa</taxon>
        <taxon>Arthropoda</taxon>
        <taxon>Chelicerata</taxon>
        <taxon>Arachnida</taxon>
        <taxon>Araneae</taxon>
        <taxon>Araneomorphae</taxon>
        <taxon>Entelegynae</taxon>
        <taxon>Araneoidea</taxon>
        <taxon>Linyphiidae</taxon>
        <taxon>Erigoninae</taxon>
        <taxon>Oedothorax</taxon>
    </lineage>
</organism>
<feature type="region of interest" description="Disordered" evidence="1">
    <location>
        <begin position="276"/>
        <end position="319"/>
    </location>
</feature>
<reference evidence="3 4" key="1">
    <citation type="journal article" date="2022" name="Nat. Ecol. Evol.">
        <title>A masculinizing supergene underlies an exaggerated male reproductive morph in a spider.</title>
        <authorList>
            <person name="Hendrickx F."/>
            <person name="De Corte Z."/>
            <person name="Sonet G."/>
            <person name="Van Belleghem S.M."/>
            <person name="Kostlbacher S."/>
            <person name="Vangestel C."/>
        </authorList>
    </citation>
    <scope>NUCLEOTIDE SEQUENCE [LARGE SCALE GENOMIC DNA]</scope>
    <source>
        <strain evidence="3">W744_W776</strain>
    </source>
</reference>
<dbReference type="AlphaFoldDB" id="A0AAV6VV56"/>
<dbReference type="Proteomes" id="UP000827092">
    <property type="component" value="Unassembled WGS sequence"/>
</dbReference>
<comment type="caution">
    <text evidence="3">The sequence shown here is derived from an EMBL/GenBank/DDBJ whole genome shotgun (WGS) entry which is preliminary data.</text>
</comment>
<proteinExistence type="predicted"/>
<dbReference type="EMBL" id="JAFNEN010000022">
    <property type="protein sequence ID" value="KAG8199985.1"/>
    <property type="molecule type" value="Genomic_DNA"/>
</dbReference>
<gene>
    <name evidence="3" type="ORF">JTE90_006227</name>
</gene>
<feature type="compositionally biased region" description="Basic and acidic residues" evidence="1">
    <location>
        <begin position="513"/>
        <end position="523"/>
    </location>
</feature>
<feature type="compositionally biased region" description="Basic and acidic residues" evidence="1">
    <location>
        <begin position="309"/>
        <end position="319"/>
    </location>
</feature>
<accession>A0AAV6VV56</accession>
<feature type="chain" id="PRO_5043675389" evidence="2">
    <location>
        <begin position="24"/>
        <end position="523"/>
    </location>
</feature>
<evidence type="ECO:0000256" key="2">
    <source>
        <dbReference type="SAM" id="SignalP"/>
    </source>
</evidence>
<keyword evidence="2" id="KW-0732">Signal</keyword>
<evidence type="ECO:0000256" key="1">
    <source>
        <dbReference type="SAM" id="MobiDB-lite"/>
    </source>
</evidence>
<feature type="signal peptide" evidence="2">
    <location>
        <begin position="1"/>
        <end position="23"/>
    </location>
</feature>
<protein>
    <submittedName>
        <fullName evidence="3">Uncharacterized protein</fullName>
    </submittedName>
</protein>
<evidence type="ECO:0000313" key="4">
    <source>
        <dbReference type="Proteomes" id="UP000827092"/>
    </source>
</evidence>
<keyword evidence="4" id="KW-1185">Reference proteome</keyword>
<feature type="compositionally biased region" description="Basic and acidic residues" evidence="1">
    <location>
        <begin position="407"/>
        <end position="422"/>
    </location>
</feature>
<feature type="compositionally biased region" description="Basic and acidic residues" evidence="1">
    <location>
        <begin position="440"/>
        <end position="474"/>
    </location>
</feature>